<feature type="compositionally biased region" description="Basic and acidic residues" evidence="18">
    <location>
        <begin position="377"/>
        <end position="414"/>
    </location>
</feature>
<keyword evidence="6 16" id="KW-0808">Transferase</keyword>
<dbReference type="SUPFAM" id="SSF50249">
    <property type="entry name" value="Nucleic acid-binding proteins"/>
    <property type="match status" value="1"/>
</dbReference>
<dbReference type="InterPro" id="IPR012340">
    <property type="entry name" value="NA-bd_OB-fold"/>
</dbReference>
<name>A0A6A6B016_9PEZI</name>
<keyword evidence="11 16" id="KW-0539">Nucleus</keyword>
<dbReference type="PANTHER" id="PTHR10367:SF17">
    <property type="entry name" value="MRNA-CAPPING ENZYME"/>
    <property type="match status" value="1"/>
</dbReference>
<comment type="subunit">
    <text evidence="15">Heterodimer. The mRNA-capping enzyme is composed of two separate chains alpha and beta, respectively a mRNA guanylyltransferase and an mRNA 5'-triphosphate monophosphatase.</text>
</comment>
<dbReference type="InterPro" id="IPR051029">
    <property type="entry name" value="mRNA_Capping_Enz/RNA_Phosphat"/>
</dbReference>
<evidence type="ECO:0000256" key="18">
    <source>
        <dbReference type="SAM" id="MobiDB-lite"/>
    </source>
</evidence>
<evidence type="ECO:0000256" key="4">
    <source>
        <dbReference type="ARBA" id="ARBA00019171"/>
    </source>
</evidence>
<evidence type="ECO:0000256" key="11">
    <source>
        <dbReference type="ARBA" id="ARBA00023242"/>
    </source>
</evidence>
<evidence type="ECO:0000256" key="5">
    <source>
        <dbReference type="ARBA" id="ARBA00022664"/>
    </source>
</evidence>
<dbReference type="Gene3D" id="3.30.470.30">
    <property type="entry name" value="DNA ligase/mRNA capping enzyme"/>
    <property type="match status" value="1"/>
</dbReference>
<proteinExistence type="inferred from homology"/>
<keyword evidence="22" id="KW-1185">Reference proteome</keyword>
<sequence>MPIPSIPGVKAEPELAASFREEVAKLLGRKQHGFAGAQPVSFASKHIHELMRRDYYLCEKTDGIRCLLYFTQDDLGNEIHYLIDRKNDYYYVQGLHFPHHADPSFNRFHTNTIIDGELVYDAEPNGQHRLRFLVFDCLLLDHQLQTHKPLDKRLAYFRENVYKPWEKLFKHVQKDALQSQLFEVQFKDMSFPYALSHMFKVKLPSLKHGSDGLIFTCRETPYVFGTDEHILKWKPAHENTVDFRLKLGDFPAAANGTSSQQQDEQQEPDYDAKPSFDLYVFHGKGDYRLFAPLHITDDEWAAMKAIDQQLDGRIIECYKDSESRWRFKRSDDGSPHFRDDKHEANHVSTVHSVLESIDDAVSEDDLVRVEMRIRESYKQRQAEREAAEKQKRREWEAAEEARRRNDASRKRGSVESEQNGQPADKRVKAE</sequence>
<evidence type="ECO:0000256" key="8">
    <source>
        <dbReference type="ARBA" id="ARBA00022741"/>
    </source>
</evidence>
<comment type="similarity">
    <text evidence="2 16">Belongs to the eukaryotic GTase family.</text>
</comment>
<dbReference type="GO" id="GO:0004484">
    <property type="term" value="F:mRNA guanylyltransferase activity"/>
    <property type="evidence" value="ECO:0007669"/>
    <property type="project" value="UniProtKB-EC"/>
</dbReference>
<dbReference type="RefSeq" id="XP_033393234.1">
    <property type="nucleotide sequence ID" value="XM_033542513.1"/>
</dbReference>
<dbReference type="GO" id="GO:0006370">
    <property type="term" value="P:7-methylguanosine mRNA capping"/>
    <property type="evidence" value="ECO:0007669"/>
    <property type="project" value="UniProtKB-KW"/>
</dbReference>
<evidence type="ECO:0000256" key="14">
    <source>
        <dbReference type="ARBA" id="ARBA00044624"/>
    </source>
</evidence>
<dbReference type="SUPFAM" id="SSF56091">
    <property type="entry name" value="DNA ligase/mRNA capping enzyme, catalytic domain"/>
    <property type="match status" value="1"/>
</dbReference>
<dbReference type="Pfam" id="PF01331">
    <property type="entry name" value="mRNA_cap_enzyme"/>
    <property type="match status" value="1"/>
</dbReference>
<dbReference type="EMBL" id="ML995502">
    <property type="protein sequence ID" value="KAF2137519.1"/>
    <property type="molecule type" value="Genomic_DNA"/>
</dbReference>
<dbReference type="PANTHER" id="PTHR10367">
    <property type="entry name" value="MRNA-CAPPING ENZYME"/>
    <property type="match status" value="1"/>
</dbReference>
<protein>
    <recommendedName>
        <fullName evidence="4 16">mRNA-capping enzyme subunit alpha</fullName>
        <ecNumber evidence="3 16">2.7.7.50</ecNumber>
    </recommendedName>
    <alternativeName>
        <fullName evidence="12 16">GTP--RNA guanylyltransferase</fullName>
    </alternativeName>
    <alternativeName>
        <fullName evidence="13 16">mRNA guanylyltransferase</fullName>
    </alternativeName>
</protein>
<comment type="subcellular location">
    <subcellularLocation>
        <location evidence="1 16">Nucleus</location>
    </subcellularLocation>
</comment>
<evidence type="ECO:0000256" key="17">
    <source>
        <dbReference type="PIRSR" id="PIRSR036959-1"/>
    </source>
</evidence>
<dbReference type="Gene3D" id="2.40.50.140">
    <property type="entry name" value="Nucleic acid-binding proteins"/>
    <property type="match status" value="1"/>
</dbReference>
<dbReference type="GO" id="GO:0005524">
    <property type="term" value="F:ATP binding"/>
    <property type="evidence" value="ECO:0007669"/>
    <property type="project" value="InterPro"/>
</dbReference>
<dbReference type="InterPro" id="IPR017075">
    <property type="entry name" value="mRNA_cap_enzyme_alpha"/>
</dbReference>
<organism evidence="21 22">
    <name type="scientific">Aplosporella prunicola CBS 121167</name>
    <dbReference type="NCBI Taxonomy" id="1176127"/>
    <lineage>
        <taxon>Eukaryota</taxon>
        <taxon>Fungi</taxon>
        <taxon>Dikarya</taxon>
        <taxon>Ascomycota</taxon>
        <taxon>Pezizomycotina</taxon>
        <taxon>Dothideomycetes</taxon>
        <taxon>Dothideomycetes incertae sedis</taxon>
        <taxon>Botryosphaeriales</taxon>
        <taxon>Aplosporellaceae</taxon>
        <taxon>Aplosporella</taxon>
    </lineage>
</organism>
<evidence type="ECO:0000313" key="21">
    <source>
        <dbReference type="EMBL" id="KAF2137519.1"/>
    </source>
</evidence>
<evidence type="ECO:0000256" key="10">
    <source>
        <dbReference type="ARBA" id="ARBA00023134"/>
    </source>
</evidence>
<dbReference type="FunFam" id="3.30.470.30:FF:000011">
    <property type="entry name" value="mRNA-capping enzyme subunit alpha"/>
    <property type="match status" value="1"/>
</dbReference>
<evidence type="ECO:0000256" key="12">
    <source>
        <dbReference type="ARBA" id="ARBA00029909"/>
    </source>
</evidence>
<evidence type="ECO:0000256" key="9">
    <source>
        <dbReference type="ARBA" id="ARBA00023042"/>
    </source>
</evidence>
<dbReference type="Proteomes" id="UP000799438">
    <property type="component" value="Unassembled WGS sequence"/>
</dbReference>
<keyword evidence="5 16" id="KW-0507">mRNA processing</keyword>
<keyword evidence="8 16" id="KW-0547">Nucleotide-binding</keyword>
<comment type="catalytic activity">
    <reaction evidence="14">
        <text>a 5'-end diphospho-ribonucleoside in mRNA + GTP + H(+) = a 5'-end (5'-triphosphoguanosine)-ribonucleoside in mRNA + diphosphate</text>
        <dbReference type="Rhea" id="RHEA:67012"/>
        <dbReference type="Rhea" id="RHEA-COMP:17165"/>
        <dbReference type="Rhea" id="RHEA-COMP:17166"/>
        <dbReference type="ChEBI" id="CHEBI:15378"/>
        <dbReference type="ChEBI" id="CHEBI:33019"/>
        <dbReference type="ChEBI" id="CHEBI:37565"/>
        <dbReference type="ChEBI" id="CHEBI:167616"/>
        <dbReference type="ChEBI" id="CHEBI:167617"/>
        <dbReference type="EC" id="2.7.7.50"/>
    </reaction>
    <physiologicalReaction direction="left-to-right" evidence="14">
        <dbReference type="Rhea" id="RHEA:67013"/>
    </physiologicalReaction>
</comment>
<evidence type="ECO:0000256" key="6">
    <source>
        <dbReference type="ARBA" id="ARBA00022679"/>
    </source>
</evidence>
<feature type="domain" description="mRNA capping enzyme C-terminal" evidence="20">
    <location>
        <begin position="238"/>
        <end position="367"/>
    </location>
</feature>
<dbReference type="GeneID" id="54300010"/>
<dbReference type="EC" id="2.7.7.50" evidence="3 16"/>
<evidence type="ECO:0000256" key="15">
    <source>
        <dbReference type="ARBA" id="ARBA00047082"/>
    </source>
</evidence>
<dbReference type="InterPro" id="IPR013846">
    <property type="entry name" value="mRNA_cap_enzyme_C"/>
</dbReference>
<feature type="domain" description="mRNA capping enzyme adenylation" evidence="19">
    <location>
        <begin position="38"/>
        <end position="234"/>
    </location>
</feature>
<dbReference type="InterPro" id="IPR001339">
    <property type="entry name" value="mRNA_cap_enzyme_adenylation"/>
</dbReference>
<keyword evidence="7 16" id="KW-0548">Nucleotidyltransferase</keyword>
<accession>A0A6A6B016</accession>
<evidence type="ECO:0000259" key="19">
    <source>
        <dbReference type="Pfam" id="PF01331"/>
    </source>
</evidence>
<dbReference type="PIRSF" id="PIRSF036959">
    <property type="entry name" value="mRNA_cap_alpha"/>
    <property type="match status" value="1"/>
</dbReference>
<evidence type="ECO:0000256" key="1">
    <source>
        <dbReference type="ARBA" id="ARBA00004123"/>
    </source>
</evidence>
<evidence type="ECO:0000313" key="22">
    <source>
        <dbReference type="Proteomes" id="UP000799438"/>
    </source>
</evidence>
<evidence type="ECO:0000256" key="3">
    <source>
        <dbReference type="ARBA" id="ARBA00012475"/>
    </source>
</evidence>
<comment type="function">
    <text evidence="16">Second step of mRNA capping. Transfer of the GMP moiety of GTP to the 5'-end of RNA via an enzyme-GMP covalent reaction intermediate.</text>
</comment>
<keyword evidence="9 16" id="KW-0506">mRNA capping</keyword>
<feature type="active site" description="N6-GMP-lysine intermediate" evidence="17">
    <location>
        <position position="60"/>
    </location>
</feature>
<dbReference type="OrthoDB" id="200924at2759"/>
<reference evidence="21" key="1">
    <citation type="journal article" date="2020" name="Stud. Mycol.">
        <title>101 Dothideomycetes genomes: a test case for predicting lifestyles and emergence of pathogens.</title>
        <authorList>
            <person name="Haridas S."/>
            <person name="Albert R."/>
            <person name="Binder M."/>
            <person name="Bloem J."/>
            <person name="Labutti K."/>
            <person name="Salamov A."/>
            <person name="Andreopoulos B."/>
            <person name="Baker S."/>
            <person name="Barry K."/>
            <person name="Bills G."/>
            <person name="Bluhm B."/>
            <person name="Cannon C."/>
            <person name="Castanera R."/>
            <person name="Culley D."/>
            <person name="Daum C."/>
            <person name="Ezra D."/>
            <person name="Gonzalez J."/>
            <person name="Henrissat B."/>
            <person name="Kuo A."/>
            <person name="Liang C."/>
            <person name="Lipzen A."/>
            <person name="Lutzoni F."/>
            <person name="Magnuson J."/>
            <person name="Mondo S."/>
            <person name="Nolan M."/>
            <person name="Ohm R."/>
            <person name="Pangilinan J."/>
            <person name="Park H.-J."/>
            <person name="Ramirez L."/>
            <person name="Alfaro M."/>
            <person name="Sun H."/>
            <person name="Tritt A."/>
            <person name="Yoshinaga Y."/>
            <person name="Zwiers L.-H."/>
            <person name="Turgeon B."/>
            <person name="Goodwin S."/>
            <person name="Spatafora J."/>
            <person name="Crous P."/>
            <person name="Grigoriev I."/>
        </authorList>
    </citation>
    <scope>NUCLEOTIDE SEQUENCE</scope>
    <source>
        <strain evidence="21">CBS 121167</strain>
    </source>
</reference>
<feature type="region of interest" description="Disordered" evidence="18">
    <location>
        <begin position="377"/>
        <end position="430"/>
    </location>
</feature>
<evidence type="ECO:0000256" key="7">
    <source>
        <dbReference type="ARBA" id="ARBA00022695"/>
    </source>
</evidence>
<evidence type="ECO:0000256" key="2">
    <source>
        <dbReference type="ARBA" id="ARBA00010237"/>
    </source>
</evidence>
<dbReference type="GO" id="GO:0005525">
    <property type="term" value="F:GTP binding"/>
    <property type="evidence" value="ECO:0007669"/>
    <property type="project" value="UniProtKB-KW"/>
</dbReference>
<dbReference type="GO" id="GO:0031533">
    <property type="term" value="C:mRNA capping enzyme complex"/>
    <property type="evidence" value="ECO:0007669"/>
    <property type="project" value="InterPro"/>
</dbReference>
<evidence type="ECO:0000256" key="16">
    <source>
        <dbReference type="PIRNR" id="PIRNR036959"/>
    </source>
</evidence>
<evidence type="ECO:0000256" key="13">
    <source>
        <dbReference type="ARBA" id="ARBA00030702"/>
    </source>
</evidence>
<gene>
    <name evidence="21" type="ORF">K452DRAFT_301908</name>
</gene>
<dbReference type="CDD" id="cd07895">
    <property type="entry name" value="Adenylation_mRNA_capping"/>
    <property type="match status" value="1"/>
</dbReference>
<keyword evidence="10 16" id="KW-0342">GTP-binding</keyword>
<dbReference type="AlphaFoldDB" id="A0A6A6B016"/>
<dbReference type="Pfam" id="PF03919">
    <property type="entry name" value="mRNA_cap_C"/>
    <property type="match status" value="1"/>
</dbReference>
<evidence type="ECO:0000259" key="20">
    <source>
        <dbReference type="Pfam" id="PF03919"/>
    </source>
</evidence>